<dbReference type="GO" id="GO:0005524">
    <property type="term" value="F:ATP binding"/>
    <property type="evidence" value="ECO:0007669"/>
    <property type="project" value="InterPro"/>
</dbReference>
<dbReference type="KEGG" id="sto:STK_10354"/>
<dbReference type="eggNOG" id="arCOG07929">
    <property type="taxonomic scope" value="Archaea"/>
</dbReference>
<evidence type="ECO:0000313" key="5">
    <source>
        <dbReference type="EMBL" id="BAB66063.1"/>
    </source>
</evidence>
<protein>
    <submittedName>
        <fullName evidence="5">Transposase</fullName>
    </submittedName>
</protein>
<dbReference type="SUPFAM" id="SSF90123">
    <property type="entry name" value="ABC transporter transmembrane region"/>
    <property type="match status" value="1"/>
</dbReference>
<dbReference type="EMBL" id="BA000023">
    <property type="protein sequence ID" value="BAB66063.1"/>
    <property type="molecule type" value="Genomic_DNA"/>
</dbReference>
<feature type="transmembrane region" description="Helical" evidence="4">
    <location>
        <begin position="31"/>
        <end position="49"/>
    </location>
</feature>
<accession>Q972V0</accession>
<organism evidence="5 6">
    <name type="scientific">Sulfurisphaera tokodaii (strain DSM 16993 / JCM 10545 / NBRC 100140 / 7)</name>
    <name type="common">Sulfolobus tokodaii</name>
    <dbReference type="NCBI Taxonomy" id="273063"/>
    <lineage>
        <taxon>Archaea</taxon>
        <taxon>Thermoproteota</taxon>
        <taxon>Thermoprotei</taxon>
        <taxon>Sulfolobales</taxon>
        <taxon>Sulfolobaceae</taxon>
        <taxon>Sulfurisphaera</taxon>
    </lineage>
</organism>
<dbReference type="InterPro" id="IPR036640">
    <property type="entry name" value="ABC1_TM_sf"/>
</dbReference>
<keyword evidence="6" id="KW-1185">Reference proteome</keyword>
<sequence length="78" mass="9511">MNKWYNKVRTPIETSYKIIKSFLIFTSSRNWLFRLFVLAILIYTLYLLLKGTTSKEDFRLLLIILLLQENYHFTRIFS</sequence>
<name>Q972V0_SULTO</name>
<keyword evidence="2 4" id="KW-1133">Transmembrane helix</keyword>
<reference evidence="6" key="1">
    <citation type="journal article" date="2001" name="DNA Res.">
        <title>Complete genome sequence of an aerobic thermoacidophilic Crenarchaeon, Sulfolobus tokodaii strain7.</title>
        <authorList>
            <person name="Kawarabayasi Y."/>
            <person name="Hino Y."/>
            <person name="Horikawa H."/>
            <person name="Jin-no K."/>
            <person name="Takahashi M."/>
            <person name="Sekine M."/>
            <person name="Baba S."/>
            <person name="Ankai A."/>
            <person name="Kosugi H."/>
            <person name="Hosoyama A."/>
            <person name="Fukui S."/>
            <person name="Nagai Y."/>
            <person name="Nishijima K."/>
            <person name="Otsuka R."/>
            <person name="Nakazawa H."/>
            <person name="Takamiya M."/>
            <person name="Kato Y."/>
            <person name="Yoshizawa T."/>
            <person name="Tanaka T."/>
            <person name="Kudoh Y."/>
            <person name="Yamazaki J."/>
            <person name="Kushida N."/>
            <person name="Oguchi A."/>
            <person name="Aoki K."/>
            <person name="Masuda S."/>
            <person name="Yanagii M."/>
            <person name="Nishimura M."/>
            <person name="Yamagishi A."/>
            <person name="Oshima T."/>
            <person name="Kikuchi H."/>
        </authorList>
    </citation>
    <scope>NUCLEOTIDE SEQUENCE [LARGE SCALE GENOMIC DNA]</scope>
    <source>
        <strain evidence="6">DSM 16993 / JCM 10545 / NBRC 100140 / 7</strain>
    </source>
</reference>
<dbReference type="STRING" id="273063.STK_10354"/>
<evidence type="ECO:0000313" key="6">
    <source>
        <dbReference type="Proteomes" id="UP000001015"/>
    </source>
</evidence>
<proteinExistence type="predicted"/>
<evidence type="ECO:0000256" key="2">
    <source>
        <dbReference type="ARBA" id="ARBA00022989"/>
    </source>
</evidence>
<dbReference type="Proteomes" id="UP000001015">
    <property type="component" value="Chromosome"/>
</dbReference>
<dbReference type="GO" id="GO:0016020">
    <property type="term" value="C:membrane"/>
    <property type="evidence" value="ECO:0007669"/>
    <property type="project" value="InterPro"/>
</dbReference>
<keyword evidence="1 4" id="KW-0812">Transmembrane</keyword>
<dbReference type="AlphaFoldDB" id="Q972V0"/>
<keyword evidence="3 4" id="KW-0472">Membrane</keyword>
<evidence type="ECO:0000256" key="3">
    <source>
        <dbReference type="ARBA" id="ARBA00023136"/>
    </source>
</evidence>
<dbReference type="PANTHER" id="PTHR33252">
    <property type="entry name" value="THIRD ORF IN TRANSPOSON ISC1160"/>
    <property type="match status" value="1"/>
</dbReference>
<evidence type="ECO:0000256" key="4">
    <source>
        <dbReference type="SAM" id="Phobius"/>
    </source>
</evidence>
<evidence type="ECO:0000256" key="1">
    <source>
        <dbReference type="ARBA" id="ARBA00022692"/>
    </source>
</evidence>
<dbReference type="PANTHER" id="PTHR33252:SF2">
    <property type="entry name" value="TRANSPOSASE IS4-LIKE DOMAIN-CONTAINING PROTEIN"/>
    <property type="match status" value="1"/>
</dbReference>
<gene>
    <name evidence="5" type="ordered locus">STK_10354</name>
    <name evidence="5" type="ORF">STS120</name>
</gene>